<reference evidence="4 5" key="1">
    <citation type="submission" date="2015-12" db="EMBL/GenBank/DDBJ databases">
        <authorList>
            <person name="Shamseldin A."/>
            <person name="Moawad H."/>
            <person name="Abd El-Rahim W.M."/>
            <person name="Sadowsky M.J."/>
        </authorList>
    </citation>
    <scope>NUCLEOTIDE SEQUENCE [LARGE SCALE GENOMIC DNA]</scope>
    <source>
        <strain evidence="4 5">ZGT118</strain>
    </source>
</reference>
<dbReference type="InterPro" id="IPR001647">
    <property type="entry name" value="HTH_TetR"/>
</dbReference>
<dbReference type="GO" id="GO:0000976">
    <property type="term" value="F:transcription cis-regulatory region binding"/>
    <property type="evidence" value="ECO:0007669"/>
    <property type="project" value="TreeGrafter"/>
</dbReference>
<dbReference type="STRING" id="1685379.AVO45_09895"/>
<gene>
    <name evidence="4" type="ORF">AVO45_09895</name>
</gene>
<feature type="domain" description="HTH tetR-type" evidence="3">
    <location>
        <begin position="7"/>
        <end position="67"/>
    </location>
</feature>
<dbReference type="InterPro" id="IPR050109">
    <property type="entry name" value="HTH-type_TetR-like_transc_reg"/>
</dbReference>
<evidence type="ECO:0000313" key="4">
    <source>
        <dbReference type="EMBL" id="KUJ76807.1"/>
    </source>
</evidence>
<keyword evidence="1 2" id="KW-0238">DNA-binding</keyword>
<dbReference type="Gene3D" id="1.10.357.10">
    <property type="entry name" value="Tetracycline Repressor, domain 2"/>
    <property type="match status" value="1"/>
</dbReference>
<dbReference type="Gene3D" id="1.10.10.60">
    <property type="entry name" value="Homeodomain-like"/>
    <property type="match status" value="1"/>
</dbReference>
<dbReference type="PROSITE" id="PS50977">
    <property type="entry name" value="HTH_TETR_2"/>
    <property type="match status" value="1"/>
</dbReference>
<proteinExistence type="predicted"/>
<dbReference type="RefSeq" id="WP_068347587.1">
    <property type="nucleotide sequence ID" value="NZ_LQBQ01000034.1"/>
</dbReference>
<organism evidence="4 5">
    <name type="scientific">Ruegeria marisrubri</name>
    <dbReference type="NCBI Taxonomy" id="1685379"/>
    <lineage>
        <taxon>Bacteria</taxon>
        <taxon>Pseudomonadati</taxon>
        <taxon>Pseudomonadota</taxon>
        <taxon>Alphaproteobacteria</taxon>
        <taxon>Rhodobacterales</taxon>
        <taxon>Roseobacteraceae</taxon>
        <taxon>Ruegeria</taxon>
    </lineage>
</organism>
<feature type="DNA-binding region" description="H-T-H motif" evidence="2">
    <location>
        <begin position="30"/>
        <end position="49"/>
    </location>
</feature>
<dbReference type="InterPro" id="IPR009057">
    <property type="entry name" value="Homeodomain-like_sf"/>
</dbReference>
<dbReference type="GO" id="GO:0003700">
    <property type="term" value="F:DNA-binding transcription factor activity"/>
    <property type="evidence" value="ECO:0007669"/>
    <property type="project" value="TreeGrafter"/>
</dbReference>
<dbReference type="PANTHER" id="PTHR30055">
    <property type="entry name" value="HTH-TYPE TRANSCRIPTIONAL REGULATOR RUTR"/>
    <property type="match status" value="1"/>
</dbReference>
<sequence length="192" mass="20459">MKDANIDPRQKAILDSAFQAFSTYGFRKTSMDDIARGAGMSRPALYLHYKNKNAIVRSLTQAHYAEKVAAVAQALQGGGTVPEILMRAIDAQIAGMAAILASPHGLEMLDTSKSTAADIVAEGEAALADLYAEWLTRELAAGRVRLPDGPAETARTITATLKGVKMTASNAEEFERRIAQLAALIGSGLEVR</sequence>
<dbReference type="EMBL" id="LQBQ01000034">
    <property type="protein sequence ID" value="KUJ76807.1"/>
    <property type="molecule type" value="Genomic_DNA"/>
</dbReference>
<evidence type="ECO:0000256" key="2">
    <source>
        <dbReference type="PROSITE-ProRule" id="PRU00335"/>
    </source>
</evidence>
<protein>
    <submittedName>
        <fullName evidence="4">TetR family transcriptional regulator</fullName>
    </submittedName>
</protein>
<evidence type="ECO:0000313" key="5">
    <source>
        <dbReference type="Proteomes" id="UP000053791"/>
    </source>
</evidence>
<dbReference type="Proteomes" id="UP000053791">
    <property type="component" value="Unassembled WGS sequence"/>
</dbReference>
<keyword evidence="5" id="KW-1185">Reference proteome</keyword>
<comment type="caution">
    <text evidence="4">The sequence shown here is derived from an EMBL/GenBank/DDBJ whole genome shotgun (WGS) entry which is preliminary data.</text>
</comment>
<dbReference type="Pfam" id="PF00440">
    <property type="entry name" value="TetR_N"/>
    <property type="match status" value="1"/>
</dbReference>
<dbReference type="OrthoDB" id="9802802at2"/>
<evidence type="ECO:0000256" key="1">
    <source>
        <dbReference type="ARBA" id="ARBA00023125"/>
    </source>
</evidence>
<dbReference type="SUPFAM" id="SSF46689">
    <property type="entry name" value="Homeodomain-like"/>
    <property type="match status" value="1"/>
</dbReference>
<dbReference type="PRINTS" id="PR00455">
    <property type="entry name" value="HTHTETR"/>
</dbReference>
<dbReference type="PANTHER" id="PTHR30055:SF146">
    <property type="entry name" value="HTH-TYPE TRANSCRIPTIONAL DUAL REGULATOR CECR"/>
    <property type="match status" value="1"/>
</dbReference>
<dbReference type="AlphaFoldDB" id="A0A0X3TM10"/>
<accession>A0A0X3TM10</accession>
<name>A0A0X3TM10_9RHOB</name>
<evidence type="ECO:0000259" key="3">
    <source>
        <dbReference type="PROSITE" id="PS50977"/>
    </source>
</evidence>